<accession>A0A511R0G7</accession>
<keyword evidence="2 6" id="KW-0812">Transmembrane</keyword>
<keyword evidence="4 6" id="KW-0472">Membrane</keyword>
<dbReference type="Pfam" id="PF13519">
    <property type="entry name" value="VWA_2"/>
    <property type="match status" value="1"/>
</dbReference>
<keyword evidence="3 6" id="KW-1133">Transmembrane helix</keyword>
<feature type="domain" description="VWFA" evidence="7">
    <location>
        <begin position="87"/>
        <end position="317"/>
    </location>
</feature>
<protein>
    <submittedName>
        <fullName evidence="8">Aerotolerance protein BatA</fullName>
    </submittedName>
</protein>
<evidence type="ECO:0000259" key="7">
    <source>
        <dbReference type="PROSITE" id="PS50234"/>
    </source>
</evidence>
<dbReference type="InterPro" id="IPR036465">
    <property type="entry name" value="vWFA_dom_sf"/>
</dbReference>
<evidence type="ECO:0000313" key="9">
    <source>
        <dbReference type="Proteomes" id="UP000321197"/>
    </source>
</evidence>
<keyword evidence="1" id="KW-1003">Cell membrane</keyword>
<dbReference type="SMART" id="SM00327">
    <property type="entry name" value="VWA"/>
    <property type="match status" value="1"/>
</dbReference>
<gene>
    <name evidence="8" type="ORF">MHY01S_12700</name>
</gene>
<dbReference type="PROSITE" id="PS50234">
    <property type="entry name" value="VWFA"/>
    <property type="match status" value="1"/>
</dbReference>
<evidence type="ECO:0000256" key="2">
    <source>
        <dbReference type="ARBA" id="ARBA00022692"/>
    </source>
</evidence>
<dbReference type="RefSeq" id="WP_119341983.1">
    <property type="nucleotide sequence ID" value="NZ_BJXL01000032.1"/>
</dbReference>
<dbReference type="InterPro" id="IPR024163">
    <property type="entry name" value="Aerotolerance_reg_N"/>
</dbReference>
<dbReference type="InterPro" id="IPR002035">
    <property type="entry name" value="VWF_A"/>
</dbReference>
<feature type="transmembrane region" description="Helical" evidence="6">
    <location>
        <begin position="6"/>
        <end position="25"/>
    </location>
</feature>
<evidence type="ECO:0000256" key="4">
    <source>
        <dbReference type="ARBA" id="ARBA00023136"/>
    </source>
</evidence>
<dbReference type="PANTHER" id="PTHR22550:SF5">
    <property type="entry name" value="LEUCINE ZIPPER PROTEIN 4"/>
    <property type="match status" value="1"/>
</dbReference>
<dbReference type="AlphaFoldDB" id="A0A511R0G7"/>
<feature type="region of interest" description="Disordered" evidence="5">
    <location>
        <begin position="180"/>
        <end position="239"/>
    </location>
</feature>
<dbReference type="Gene3D" id="3.40.50.410">
    <property type="entry name" value="von Willebrand factor, type A domain"/>
    <property type="match status" value="1"/>
</dbReference>
<evidence type="ECO:0000313" key="8">
    <source>
        <dbReference type="EMBL" id="GEM83104.1"/>
    </source>
</evidence>
<name>A0A511R0G7_9DEIN</name>
<reference evidence="8 9" key="1">
    <citation type="submission" date="2019-07" db="EMBL/GenBank/DDBJ databases">
        <title>Whole genome shotgun sequence of Meiothermus hypogaeus NBRC 106114.</title>
        <authorList>
            <person name="Hosoyama A."/>
            <person name="Uohara A."/>
            <person name="Ohji S."/>
            <person name="Ichikawa N."/>
        </authorList>
    </citation>
    <scope>NUCLEOTIDE SEQUENCE [LARGE SCALE GENOMIC DNA]</scope>
    <source>
        <strain evidence="8 9">NBRC 106114</strain>
    </source>
</reference>
<proteinExistence type="predicted"/>
<feature type="compositionally biased region" description="Low complexity" evidence="5">
    <location>
        <begin position="189"/>
        <end position="219"/>
    </location>
</feature>
<comment type="caution">
    <text evidence="8">The sequence shown here is derived from an EMBL/GenBank/DDBJ whole genome shotgun (WGS) entry which is preliminary data.</text>
</comment>
<dbReference type="SUPFAM" id="SSF53300">
    <property type="entry name" value="vWA-like"/>
    <property type="match status" value="1"/>
</dbReference>
<dbReference type="EMBL" id="BJXL01000032">
    <property type="protein sequence ID" value="GEM83104.1"/>
    <property type="molecule type" value="Genomic_DNA"/>
</dbReference>
<dbReference type="Pfam" id="PF07584">
    <property type="entry name" value="BatA"/>
    <property type="match status" value="1"/>
</dbReference>
<dbReference type="OrthoDB" id="8882959at2"/>
<feature type="transmembrane region" description="Helical" evidence="6">
    <location>
        <begin position="56"/>
        <end position="73"/>
    </location>
</feature>
<evidence type="ECO:0000256" key="1">
    <source>
        <dbReference type="ARBA" id="ARBA00022475"/>
    </source>
</evidence>
<feature type="transmembrane region" description="Helical" evidence="6">
    <location>
        <begin position="327"/>
        <end position="347"/>
    </location>
</feature>
<dbReference type="InterPro" id="IPR050768">
    <property type="entry name" value="UPF0353/GerABKA_families"/>
</dbReference>
<dbReference type="Proteomes" id="UP000321197">
    <property type="component" value="Unassembled WGS sequence"/>
</dbReference>
<dbReference type="PANTHER" id="PTHR22550">
    <property type="entry name" value="SPORE GERMINATION PROTEIN"/>
    <property type="match status" value="1"/>
</dbReference>
<feature type="compositionally biased region" description="Polar residues" evidence="5">
    <location>
        <begin position="228"/>
        <end position="239"/>
    </location>
</feature>
<evidence type="ECO:0000256" key="5">
    <source>
        <dbReference type="SAM" id="MobiDB-lite"/>
    </source>
</evidence>
<evidence type="ECO:0000256" key="3">
    <source>
        <dbReference type="ARBA" id="ARBA00022989"/>
    </source>
</evidence>
<organism evidence="8 9">
    <name type="scientific">Meiothermus hypogaeus NBRC 106114</name>
    <dbReference type="NCBI Taxonomy" id="1227553"/>
    <lineage>
        <taxon>Bacteria</taxon>
        <taxon>Thermotogati</taxon>
        <taxon>Deinococcota</taxon>
        <taxon>Deinococci</taxon>
        <taxon>Thermales</taxon>
        <taxon>Thermaceae</taxon>
        <taxon>Meiothermus</taxon>
    </lineage>
</organism>
<sequence>MSFTWPAFLWLLLLIPLFVGLLVWANRRRERTAEAFADARLLPSVVRQPPKAHVRWPLALQLLALFLLLFAAARPVASPPLPTNKAAVVLAVDTSRSMLAADLNPSRLEAAKATARKFIELAPPTTQIGLVSFSDSASALVMPTTDRQKLLEAIERLKPAQNTSIENAIVTGVRMLPGRKNLKPPAELQPPGLGQPDPLQGVPDLPVSPQSQSPQDLPPGSVVILSDGASNVSTNPGLPTRNSLEIAARFAKNANVKLFTFPMGQQGGTVAQIEGRNYYIPFEPRNLEQLAQATGGKNTYPPTEEALKAIAKELGTVIRWEGTKTEIASLLSGVAAFLMLLAAGLSLRWQRRVP</sequence>
<evidence type="ECO:0000256" key="6">
    <source>
        <dbReference type="SAM" id="Phobius"/>
    </source>
</evidence>